<feature type="transmembrane region" description="Helical" evidence="1">
    <location>
        <begin position="10"/>
        <end position="28"/>
    </location>
</feature>
<dbReference type="EMBL" id="QFOI01000003">
    <property type="protein sequence ID" value="PZP52548.1"/>
    <property type="molecule type" value="Genomic_DNA"/>
</dbReference>
<proteinExistence type="predicted"/>
<evidence type="ECO:0000256" key="1">
    <source>
        <dbReference type="SAM" id="Phobius"/>
    </source>
</evidence>
<accession>A0A2W5FB01</accession>
<organism evidence="2 3">
    <name type="scientific">Pseudopedobacter saltans</name>
    <dbReference type="NCBI Taxonomy" id="151895"/>
    <lineage>
        <taxon>Bacteria</taxon>
        <taxon>Pseudomonadati</taxon>
        <taxon>Bacteroidota</taxon>
        <taxon>Sphingobacteriia</taxon>
        <taxon>Sphingobacteriales</taxon>
        <taxon>Sphingobacteriaceae</taxon>
        <taxon>Pseudopedobacter</taxon>
    </lineage>
</organism>
<keyword evidence="1" id="KW-0812">Transmembrane</keyword>
<gene>
    <name evidence="2" type="ORF">DI598_00495</name>
</gene>
<keyword evidence="1" id="KW-0472">Membrane</keyword>
<evidence type="ECO:0000313" key="2">
    <source>
        <dbReference type="EMBL" id="PZP52548.1"/>
    </source>
</evidence>
<comment type="caution">
    <text evidence="2">The sequence shown here is derived from an EMBL/GenBank/DDBJ whole genome shotgun (WGS) entry which is preliminary data.</text>
</comment>
<sequence>MKALLFIMKLLLRLSCIVLLFICAITFWKRLSLPYNTEGNYFDEANSIVYHQQAVGVFGFLSLLFLVILVVSFVRKKK</sequence>
<name>A0A2W5FB01_9SPHI</name>
<reference evidence="2 3" key="1">
    <citation type="submission" date="2017-11" db="EMBL/GenBank/DDBJ databases">
        <title>Infants hospitalized years apart are colonized by the same room-sourced microbial strains.</title>
        <authorList>
            <person name="Brooks B."/>
            <person name="Olm M.R."/>
            <person name="Firek B.A."/>
            <person name="Baker R."/>
            <person name="Thomas B.C."/>
            <person name="Morowitz M.J."/>
            <person name="Banfield J.F."/>
        </authorList>
    </citation>
    <scope>NUCLEOTIDE SEQUENCE [LARGE SCALE GENOMIC DNA]</scope>
    <source>
        <strain evidence="2">S2_009_000_R2_76</strain>
    </source>
</reference>
<dbReference type="Proteomes" id="UP000249645">
    <property type="component" value="Unassembled WGS sequence"/>
</dbReference>
<dbReference type="AlphaFoldDB" id="A0A2W5FB01"/>
<protein>
    <submittedName>
        <fullName evidence="2">Uncharacterized protein</fullName>
    </submittedName>
</protein>
<evidence type="ECO:0000313" key="3">
    <source>
        <dbReference type="Proteomes" id="UP000249645"/>
    </source>
</evidence>
<feature type="transmembrane region" description="Helical" evidence="1">
    <location>
        <begin position="48"/>
        <end position="74"/>
    </location>
</feature>
<keyword evidence="1" id="KW-1133">Transmembrane helix</keyword>